<feature type="site" description="Transition state stabilizer" evidence="9">
    <location>
        <position position="71"/>
    </location>
</feature>
<dbReference type="InterPro" id="IPR002016">
    <property type="entry name" value="Haem_peroxidase"/>
</dbReference>
<dbReference type="AlphaFoldDB" id="W1P6D2"/>
<dbReference type="GO" id="GO:0140825">
    <property type="term" value="F:lactoperoxidase activity"/>
    <property type="evidence" value="ECO:0007669"/>
    <property type="project" value="UniProtKB-EC"/>
</dbReference>
<dbReference type="HOGENOM" id="CLU_010543_0_3_1"/>
<dbReference type="Pfam" id="PF00141">
    <property type="entry name" value="peroxidase"/>
    <property type="match status" value="2"/>
</dbReference>
<feature type="binding site" evidence="8">
    <location>
        <position position="79"/>
    </location>
    <ligand>
        <name>Ca(2+)</name>
        <dbReference type="ChEBI" id="CHEBI:29108"/>
        <label>1</label>
    </ligand>
</feature>
<feature type="binding site" description="axial binding residue" evidence="8">
    <location>
        <position position="162"/>
    </location>
    <ligand>
        <name>heme b</name>
        <dbReference type="ChEBI" id="CHEBI:60344"/>
    </ligand>
    <ligandPart>
        <name>Fe</name>
        <dbReference type="ChEBI" id="CHEBI:18248"/>
    </ligandPart>
</feature>
<reference evidence="15" key="1">
    <citation type="journal article" date="2013" name="Science">
        <title>The Amborella genome and the evolution of flowering plants.</title>
        <authorList>
            <consortium name="Amborella Genome Project"/>
        </authorList>
    </citation>
    <scope>NUCLEOTIDE SEQUENCE [LARGE SCALE GENOMIC DNA]</scope>
</reference>
<dbReference type="eggNOG" id="ENOG502QQF1">
    <property type="taxonomic scope" value="Eukaryota"/>
</dbReference>
<dbReference type="GO" id="GO:0004601">
    <property type="term" value="F:peroxidase activity"/>
    <property type="evidence" value="ECO:0000318"/>
    <property type="project" value="GO_Central"/>
</dbReference>
<name>W1P6D2_AMBTC</name>
<feature type="domain" description="Plant heme peroxidase family profile" evidence="13">
    <location>
        <begin position="34"/>
        <end position="259"/>
    </location>
</feature>
<evidence type="ECO:0000259" key="13">
    <source>
        <dbReference type="PROSITE" id="PS50873"/>
    </source>
</evidence>
<dbReference type="PRINTS" id="PR00461">
    <property type="entry name" value="PLPEROXIDASE"/>
</dbReference>
<evidence type="ECO:0000256" key="9">
    <source>
        <dbReference type="PIRSR" id="PIRSR600823-4"/>
    </source>
</evidence>
<comment type="catalytic activity">
    <reaction evidence="1">
        <text>2 a phenolic donor + H2O2 = 2 a phenolic radical donor + 2 H2O</text>
        <dbReference type="Rhea" id="RHEA:56136"/>
        <dbReference type="ChEBI" id="CHEBI:15377"/>
        <dbReference type="ChEBI" id="CHEBI:16240"/>
        <dbReference type="ChEBI" id="CHEBI:139520"/>
        <dbReference type="ChEBI" id="CHEBI:139521"/>
        <dbReference type="EC" id="1.11.1.7"/>
    </reaction>
</comment>
<keyword evidence="10" id="KW-1015">Disulfide bond</keyword>
<evidence type="ECO:0000256" key="6">
    <source>
        <dbReference type="ARBA" id="ARBA00023004"/>
    </source>
</evidence>
<evidence type="ECO:0000256" key="7">
    <source>
        <dbReference type="PIRSR" id="PIRSR600823-1"/>
    </source>
</evidence>
<dbReference type="InterPro" id="IPR010255">
    <property type="entry name" value="Haem_peroxidase_sf"/>
</dbReference>
<feature type="signal peptide" evidence="12">
    <location>
        <begin position="1"/>
        <end position="25"/>
    </location>
</feature>
<evidence type="ECO:0000313" key="14">
    <source>
        <dbReference type="EMBL" id="ERN02540.1"/>
    </source>
</evidence>
<proteinExistence type="inferred from homology"/>
<keyword evidence="6 8" id="KW-0408">Iron</keyword>
<keyword evidence="5" id="KW-0560">Oxidoreductase</keyword>
<feature type="disulfide bond" evidence="10">
    <location>
        <begin position="44"/>
        <end position="125"/>
    </location>
</feature>
<gene>
    <name evidence="14" type="ORF">AMTR_s00083p00167810</name>
</gene>
<keyword evidence="4 8" id="KW-0479">Metal-binding</keyword>
<dbReference type="GO" id="GO:0006979">
    <property type="term" value="P:response to oxidative stress"/>
    <property type="evidence" value="ECO:0007669"/>
    <property type="project" value="InterPro"/>
</dbReference>
<evidence type="ECO:0000256" key="4">
    <source>
        <dbReference type="ARBA" id="ARBA00022723"/>
    </source>
</evidence>
<feature type="binding site" evidence="8">
    <location>
        <position position="76"/>
    </location>
    <ligand>
        <name>Ca(2+)</name>
        <dbReference type="ChEBI" id="CHEBI:29108"/>
        <label>1</label>
    </ligand>
</feature>
<evidence type="ECO:0000313" key="15">
    <source>
        <dbReference type="Proteomes" id="UP000017836"/>
    </source>
</evidence>
<organism evidence="14 15">
    <name type="scientific">Amborella trichopoda</name>
    <dbReference type="NCBI Taxonomy" id="13333"/>
    <lineage>
        <taxon>Eukaryota</taxon>
        <taxon>Viridiplantae</taxon>
        <taxon>Streptophyta</taxon>
        <taxon>Embryophyta</taxon>
        <taxon>Tracheophyta</taxon>
        <taxon>Spermatophyta</taxon>
        <taxon>Magnoliopsida</taxon>
        <taxon>Amborellales</taxon>
        <taxon>Amborellaceae</taxon>
        <taxon>Amborella</taxon>
    </lineage>
</organism>
<comment type="cofactor">
    <cofactor evidence="8">
        <name>Ca(2+)</name>
        <dbReference type="ChEBI" id="CHEBI:29108"/>
    </cofactor>
    <text evidence="8">Binds 2 calcium ions per subunit.</text>
</comment>
<dbReference type="GO" id="GO:0046872">
    <property type="term" value="F:metal ion binding"/>
    <property type="evidence" value="ECO:0007669"/>
    <property type="project" value="UniProtKB-KW"/>
</dbReference>
<evidence type="ECO:0000256" key="10">
    <source>
        <dbReference type="PIRSR" id="PIRSR600823-5"/>
    </source>
</evidence>
<dbReference type="GO" id="GO:0006950">
    <property type="term" value="P:response to stress"/>
    <property type="evidence" value="ECO:0000318"/>
    <property type="project" value="GO_Central"/>
</dbReference>
<feature type="disulfide bond" evidence="10">
    <location>
        <begin position="77"/>
        <end position="82"/>
    </location>
</feature>
<feature type="binding site" evidence="8">
    <location>
        <position position="85"/>
    </location>
    <ligand>
        <name>Ca(2+)</name>
        <dbReference type="ChEBI" id="CHEBI:29108"/>
        <label>1</label>
    </ligand>
</feature>
<keyword evidence="15" id="KW-1185">Reference proteome</keyword>
<keyword evidence="8" id="KW-0106">Calcium</keyword>
<dbReference type="PANTHER" id="PTHR31235">
    <property type="entry name" value="PEROXIDASE 25-RELATED"/>
    <property type="match status" value="1"/>
</dbReference>
<dbReference type="Gene3D" id="1.10.420.10">
    <property type="entry name" value="Peroxidase, domain 2"/>
    <property type="match status" value="1"/>
</dbReference>
<sequence length="259" mass="28502">MKAPSPMMMLTTLLLFTVMVAPGEAHKQWSQHHGLHVRFYEHTCPKVESIVKDVVAHAAAINPRIILGLIRIQFHDCFVTSCDASLLLDATPSHELVEKASPANSYTLRGLEVLDDAKAQLEAACLGIVSCVDTIALAAPDASVLVGIPHYSVPWGRRDSSHSIGNALCPSFGYGLYGCSHVYSMYKSYADELRQICPSITLPGFTNSVVKLSKDSTHKMDDSYYNCLRKNHPLVPSDHALMTSSETRRIVRKMALHPD</sequence>
<evidence type="ECO:0000256" key="8">
    <source>
        <dbReference type="PIRSR" id="PIRSR600823-3"/>
    </source>
</evidence>
<comment type="cofactor">
    <cofactor evidence="8">
        <name>heme b</name>
        <dbReference type="ChEBI" id="CHEBI:60344"/>
    </cofactor>
    <text evidence="8">Binds 1 heme b (iron(II)-protoporphyrin IX) group per subunit.</text>
</comment>
<accession>W1P6D2</accession>
<dbReference type="GO" id="GO:0020037">
    <property type="term" value="F:heme binding"/>
    <property type="evidence" value="ECO:0007669"/>
    <property type="project" value="InterPro"/>
</dbReference>
<evidence type="ECO:0000256" key="12">
    <source>
        <dbReference type="SAM" id="SignalP"/>
    </source>
</evidence>
<feature type="binding site" evidence="8">
    <location>
        <position position="221"/>
    </location>
    <ligand>
        <name>Ca(2+)</name>
        <dbReference type="ChEBI" id="CHEBI:29108"/>
        <label>2</label>
    </ligand>
</feature>
<dbReference type="Gramene" id="ERN02540">
    <property type="protein sequence ID" value="ERN02540"/>
    <property type="gene ID" value="AMTR_s00083p00167810"/>
</dbReference>
<keyword evidence="2" id="KW-0575">Peroxidase</keyword>
<dbReference type="PRINTS" id="PR00458">
    <property type="entry name" value="PEROXIDASE"/>
</dbReference>
<keyword evidence="12" id="KW-0732">Signal</keyword>
<comment type="similarity">
    <text evidence="11">Belongs to the peroxidase family.</text>
</comment>
<feature type="chain" id="PRO_5004808102" description="Plant heme peroxidase family profile domain-containing protein" evidence="12">
    <location>
        <begin position="26"/>
        <end position="259"/>
    </location>
</feature>
<dbReference type="GO" id="GO:0009505">
    <property type="term" value="C:plant-type cell wall"/>
    <property type="evidence" value="ECO:0000318"/>
    <property type="project" value="GO_Central"/>
</dbReference>
<dbReference type="EMBL" id="KI394526">
    <property type="protein sequence ID" value="ERN02540.1"/>
    <property type="molecule type" value="Genomic_DNA"/>
</dbReference>
<evidence type="ECO:0000256" key="5">
    <source>
        <dbReference type="ARBA" id="ARBA00023002"/>
    </source>
</evidence>
<feature type="active site" description="Proton acceptor" evidence="7">
    <location>
        <position position="75"/>
    </location>
</feature>
<keyword evidence="3" id="KW-0349">Heme</keyword>
<evidence type="ECO:0000256" key="3">
    <source>
        <dbReference type="ARBA" id="ARBA00022617"/>
    </source>
</evidence>
<dbReference type="SUPFAM" id="SSF48113">
    <property type="entry name" value="Heme-dependent peroxidases"/>
    <property type="match status" value="1"/>
</dbReference>
<feature type="binding site" evidence="8">
    <location>
        <position position="98"/>
    </location>
    <ligand>
        <name>Ca(2+)</name>
        <dbReference type="ChEBI" id="CHEBI:29108"/>
        <label>1</label>
    </ligand>
</feature>
<feature type="disulfide bond" evidence="10">
    <location>
        <begin position="169"/>
        <end position="197"/>
    </location>
</feature>
<feature type="binding site" evidence="8">
    <location>
        <position position="83"/>
    </location>
    <ligand>
        <name>Ca(2+)</name>
        <dbReference type="ChEBI" id="CHEBI:29108"/>
        <label>1</label>
    </ligand>
</feature>
<dbReference type="InterPro" id="IPR000823">
    <property type="entry name" value="Peroxidase_pln"/>
</dbReference>
<dbReference type="PROSITE" id="PS50873">
    <property type="entry name" value="PEROXIDASE_4"/>
    <property type="match status" value="1"/>
</dbReference>
<evidence type="ECO:0000256" key="11">
    <source>
        <dbReference type="RuleBase" id="RU004241"/>
    </source>
</evidence>
<evidence type="ECO:0000256" key="1">
    <source>
        <dbReference type="ARBA" id="ARBA00000189"/>
    </source>
</evidence>
<dbReference type="Gene3D" id="1.10.520.10">
    <property type="match status" value="1"/>
</dbReference>
<dbReference type="Proteomes" id="UP000017836">
    <property type="component" value="Unassembled WGS sequence"/>
</dbReference>
<protein>
    <recommendedName>
        <fullName evidence="13">Plant heme peroxidase family profile domain-containing protein</fullName>
    </recommendedName>
</protein>
<evidence type="ECO:0000256" key="2">
    <source>
        <dbReference type="ARBA" id="ARBA00022559"/>
    </source>
</evidence>